<feature type="non-terminal residue" evidence="1">
    <location>
        <position position="1"/>
    </location>
</feature>
<accession>A0AAV0AHT4</accession>
<evidence type="ECO:0000313" key="1">
    <source>
        <dbReference type="EMBL" id="CAH7666255.1"/>
    </source>
</evidence>
<sequence>DYSSVVVFGASYCDNGHPRSNEYSASLRLYPYYQGRYTNGIIWAEWVAKNLKVPLYDYAYGGATVNNQLSWTKVPDTASQIKFYISDVRSGKINRGSGKVIHMIWVGINDINQIWHSQGGVKRVEDEVASIKQQIYHLLNEPTVNSHVSEVHVLTIPPLQLVPNEIAESYQFYSQPNALRQVQYLVETYNQVSKVATLN</sequence>
<dbReference type="AlphaFoldDB" id="A0AAV0AHT4"/>
<dbReference type="EMBL" id="CALTRL010005786">
    <property type="protein sequence ID" value="CAH7686349.1"/>
    <property type="molecule type" value="Genomic_DNA"/>
</dbReference>
<evidence type="ECO:0000313" key="2">
    <source>
        <dbReference type="EMBL" id="CAH7686349.1"/>
    </source>
</evidence>
<dbReference type="SUPFAM" id="SSF52266">
    <property type="entry name" value="SGNH hydrolase"/>
    <property type="match status" value="1"/>
</dbReference>
<dbReference type="Pfam" id="PF00657">
    <property type="entry name" value="Lipase_GDSL"/>
    <property type="match status" value="1"/>
</dbReference>
<evidence type="ECO:0000313" key="3">
    <source>
        <dbReference type="Proteomes" id="UP001153365"/>
    </source>
</evidence>
<dbReference type="InterPro" id="IPR036514">
    <property type="entry name" value="SGNH_hydro_sf"/>
</dbReference>
<dbReference type="GO" id="GO:0016788">
    <property type="term" value="F:hydrolase activity, acting on ester bonds"/>
    <property type="evidence" value="ECO:0007669"/>
    <property type="project" value="InterPro"/>
</dbReference>
<keyword evidence="3" id="KW-1185">Reference proteome</keyword>
<organism evidence="1 3">
    <name type="scientific">Phakopsora pachyrhizi</name>
    <name type="common">Asian soybean rust disease fungus</name>
    <dbReference type="NCBI Taxonomy" id="170000"/>
    <lineage>
        <taxon>Eukaryota</taxon>
        <taxon>Fungi</taxon>
        <taxon>Dikarya</taxon>
        <taxon>Basidiomycota</taxon>
        <taxon>Pucciniomycotina</taxon>
        <taxon>Pucciniomycetes</taxon>
        <taxon>Pucciniales</taxon>
        <taxon>Phakopsoraceae</taxon>
        <taxon>Phakopsora</taxon>
    </lineage>
</organism>
<dbReference type="InterPro" id="IPR001087">
    <property type="entry name" value="GDSL"/>
</dbReference>
<reference evidence="1" key="1">
    <citation type="submission" date="2022-06" db="EMBL/GenBank/DDBJ databases">
        <authorList>
            <consortium name="SYNGENTA / RWTH Aachen University"/>
        </authorList>
    </citation>
    <scope>NUCLEOTIDE SEQUENCE</scope>
</reference>
<dbReference type="Proteomes" id="UP001153365">
    <property type="component" value="Unassembled WGS sequence"/>
</dbReference>
<name>A0AAV0AHT4_PHAPC</name>
<protein>
    <submittedName>
        <fullName evidence="1">Expressed protein</fullName>
    </submittedName>
</protein>
<gene>
    <name evidence="2" type="ORF">PPACK8108_LOCUS20988</name>
    <name evidence="1" type="ORF">PPACK8108_LOCUS591</name>
</gene>
<dbReference type="Gene3D" id="3.40.50.1110">
    <property type="entry name" value="SGNH hydrolase"/>
    <property type="match status" value="1"/>
</dbReference>
<comment type="caution">
    <text evidence="1">The sequence shown here is derived from an EMBL/GenBank/DDBJ whole genome shotgun (WGS) entry which is preliminary data.</text>
</comment>
<dbReference type="EMBL" id="CALTRL010000081">
    <property type="protein sequence ID" value="CAH7666255.1"/>
    <property type="molecule type" value="Genomic_DNA"/>
</dbReference>
<proteinExistence type="predicted"/>